<dbReference type="AlphaFoldDB" id="A0A968KU32"/>
<protein>
    <submittedName>
        <fullName evidence="2">Uncharacterized protein</fullName>
    </submittedName>
</protein>
<name>A0A968KU32_9SPIO</name>
<organism evidence="2 3">
    <name type="scientific">Entomospira entomophila</name>
    <dbReference type="NCBI Taxonomy" id="2719988"/>
    <lineage>
        <taxon>Bacteria</taxon>
        <taxon>Pseudomonadati</taxon>
        <taxon>Spirochaetota</taxon>
        <taxon>Spirochaetia</taxon>
        <taxon>Spirochaetales</taxon>
        <taxon>Spirochaetaceae</taxon>
        <taxon>Entomospira</taxon>
    </lineage>
</organism>
<evidence type="ECO:0000313" key="3">
    <source>
        <dbReference type="Proteomes" id="UP000711995"/>
    </source>
</evidence>
<reference evidence="2 3" key="1">
    <citation type="submission" date="2020-03" db="EMBL/GenBank/DDBJ databases">
        <title>Spirochaetal bacteria isolated from arthropods constitute a novel genus Entomospira genus novum within the order Spirochaetales.</title>
        <authorList>
            <person name="Grana-Miraglia L."/>
            <person name="Sikutova S."/>
            <person name="Fingerle V."/>
            <person name="Sing A."/>
            <person name="Castillo-Ramirez S."/>
            <person name="Margos G."/>
            <person name="Rudolf I."/>
        </authorList>
    </citation>
    <scope>NUCLEOTIDE SEQUENCE [LARGE SCALE GENOMIC DNA]</scope>
    <source>
        <strain evidence="2 3">BR193</strain>
    </source>
</reference>
<feature type="compositionally biased region" description="Basic and acidic residues" evidence="1">
    <location>
        <begin position="187"/>
        <end position="210"/>
    </location>
</feature>
<keyword evidence="3" id="KW-1185">Reference proteome</keyword>
<feature type="region of interest" description="Disordered" evidence="1">
    <location>
        <begin position="186"/>
        <end position="210"/>
    </location>
</feature>
<feature type="compositionally biased region" description="Polar residues" evidence="1">
    <location>
        <begin position="156"/>
        <end position="167"/>
    </location>
</feature>
<gene>
    <name evidence="2" type="ORF">HCT14_05860</name>
</gene>
<sequence length="231" mass="23053">MGGVFNSRNLQTYHYAGNNPIKYIDPTGEAINLIAAGFGALAGGIIAAAKGEDVGKAVISGAVGGATAGLTMGASVVVAVGVGAGTGAVTGGATQVAHNAIDGSPLLEGTGTAMTAGAIGGGTGVGAGGTIAKSLDQTSANTESNFTDLPHDGKPTSHTPNAINNKTGEIIRVDKGVHYNKATSIRAGEKTGYHTHRFREPTTDPKVPADVRARQASQRFGNEIKGSNGME</sequence>
<evidence type="ECO:0000256" key="1">
    <source>
        <dbReference type="SAM" id="MobiDB-lite"/>
    </source>
</evidence>
<dbReference type="Proteomes" id="UP000711995">
    <property type="component" value="Unassembled WGS sequence"/>
</dbReference>
<comment type="caution">
    <text evidence="2">The sequence shown here is derived from an EMBL/GenBank/DDBJ whole genome shotgun (WGS) entry which is preliminary data.</text>
</comment>
<proteinExistence type="predicted"/>
<dbReference type="RefSeq" id="WP_167700608.1">
    <property type="nucleotide sequence ID" value="NZ_CP118174.1"/>
</dbReference>
<evidence type="ECO:0000313" key="2">
    <source>
        <dbReference type="EMBL" id="NIZ41026.1"/>
    </source>
</evidence>
<feature type="region of interest" description="Disordered" evidence="1">
    <location>
        <begin position="141"/>
        <end position="168"/>
    </location>
</feature>
<accession>A0A968KU32</accession>
<dbReference type="EMBL" id="JAATLJ010000001">
    <property type="protein sequence ID" value="NIZ41026.1"/>
    <property type="molecule type" value="Genomic_DNA"/>
</dbReference>